<gene>
    <name evidence="1" type="ORF">XELAEV_18012401mg</name>
</gene>
<name>A0A974HYB9_XENLA</name>
<dbReference type="Proteomes" id="UP000694892">
    <property type="component" value="Chromosome 2L"/>
</dbReference>
<dbReference type="GO" id="GO:0003697">
    <property type="term" value="F:single-stranded DNA binding"/>
    <property type="evidence" value="ECO:0007669"/>
    <property type="project" value="InterPro"/>
</dbReference>
<organism evidence="1 2">
    <name type="scientific">Xenopus laevis</name>
    <name type="common">African clawed frog</name>
    <dbReference type="NCBI Taxonomy" id="8355"/>
    <lineage>
        <taxon>Eukaryota</taxon>
        <taxon>Metazoa</taxon>
        <taxon>Chordata</taxon>
        <taxon>Craniata</taxon>
        <taxon>Vertebrata</taxon>
        <taxon>Euteleostomi</taxon>
        <taxon>Amphibia</taxon>
        <taxon>Batrachia</taxon>
        <taxon>Anura</taxon>
        <taxon>Pipoidea</taxon>
        <taxon>Pipidae</taxon>
        <taxon>Xenopodinae</taxon>
        <taxon>Xenopus</taxon>
        <taxon>Xenopus</taxon>
    </lineage>
</organism>
<evidence type="ECO:0000313" key="2">
    <source>
        <dbReference type="Proteomes" id="UP000694892"/>
    </source>
</evidence>
<dbReference type="GO" id="GO:0031593">
    <property type="term" value="F:polyubiquitin modification-dependent protein binding"/>
    <property type="evidence" value="ECO:0007669"/>
    <property type="project" value="TreeGrafter"/>
</dbReference>
<dbReference type="GO" id="GO:0005634">
    <property type="term" value="C:nucleus"/>
    <property type="evidence" value="ECO:0007669"/>
    <property type="project" value="TreeGrafter"/>
</dbReference>
<dbReference type="AlphaFoldDB" id="A0A974HYB9"/>
<evidence type="ECO:0000313" key="1">
    <source>
        <dbReference type="EMBL" id="OCT94713.1"/>
    </source>
</evidence>
<sequence length="118" mass="13816">MIQAYLLIMGLDDEDDYHGRRFCFYMRYIYNISGTNIKLQHKFYTEAEPLRCNWWQCDGPCGQLKNRATNRTQDIKAHKRKCAGNFVKIAEPEKPPGSLRKLTFPIPLETKESVVICK</sequence>
<proteinExistence type="predicted"/>
<dbReference type="GO" id="GO:0004222">
    <property type="term" value="F:metalloendopeptidase activity"/>
    <property type="evidence" value="ECO:0007669"/>
    <property type="project" value="InterPro"/>
</dbReference>
<dbReference type="GO" id="GO:0006974">
    <property type="term" value="P:DNA damage response"/>
    <property type="evidence" value="ECO:0007669"/>
    <property type="project" value="InterPro"/>
</dbReference>
<dbReference type="EMBL" id="CM004468">
    <property type="protein sequence ID" value="OCT94713.1"/>
    <property type="molecule type" value="Genomic_DNA"/>
</dbReference>
<protein>
    <submittedName>
        <fullName evidence="1">Uncharacterized protein</fullName>
    </submittedName>
</protein>
<reference evidence="2" key="1">
    <citation type="journal article" date="2016" name="Nature">
        <title>Genome evolution in the allotetraploid frog Xenopus laevis.</title>
        <authorList>
            <person name="Session A.M."/>
            <person name="Uno Y."/>
            <person name="Kwon T."/>
            <person name="Chapman J.A."/>
            <person name="Toyoda A."/>
            <person name="Takahashi S."/>
            <person name="Fukui A."/>
            <person name="Hikosaka A."/>
            <person name="Suzuki A."/>
            <person name="Kondo M."/>
            <person name="van Heeringen S.J."/>
            <person name="Quigley I."/>
            <person name="Heinz S."/>
            <person name="Ogino H."/>
            <person name="Ochi H."/>
            <person name="Hellsten U."/>
            <person name="Lyons J.B."/>
            <person name="Simakov O."/>
            <person name="Putnam N."/>
            <person name="Stites J."/>
            <person name="Kuroki Y."/>
            <person name="Tanaka T."/>
            <person name="Michiue T."/>
            <person name="Watanabe M."/>
            <person name="Bogdanovic O."/>
            <person name="Lister R."/>
            <person name="Georgiou G."/>
            <person name="Paranjpe S.S."/>
            <person name="van Kruijsbergen I."/>
            <person name="Shu S."/>
            <person name="Carlson J."/>
            <person name="Kinoshita T."/>
            <person name="Ohta Y."/>
            <person name="Mawaribuchi S."/>
            <person name="Jenkins J."/>
            <person name="Grimwood J."/>
            <person name="Schmutz J."/>
            <person name="Mitros T."/>
            <person name="Mozaffari S.V."/>
            <person name="Suzuki Y."/>
            <person name="Haramoto Y."/>
            <person name="Yamamoto T.S."/>
            <person name="Takagi C."/>
            <person name="Heald R."/>
            <person name="Miller K."/>
            <person name="Haudenschild C."/>
            <person name="Kitzman J."/>
            <person name="Nakayama T."/>
            <person name="Izutsu Y."/>
            <person name="Robert J."/>
            <person name="Fortriede J."/>
            <person name="Burns K."/>
            <person name="Lotay V."/>
            <person name="Karimi K."/>
            <person name="Yasuoka Y."/>
            <person name="Dichmann D.S."/>
            <person name="Flajnik M.F."/>
            <person name="Houston D.W."/>
            <person name="Shendure J."/>
            <person name="DuPasquier L."/>
            <person name="Vize P.D."/>
            <person name="Zorn A.M."/>
            <person name="Ito M."/>
            <person name="Marcotte E.M."/>
            <person name="Wallingford J.B."/>
            <person name="Ito Y."/>
            <person name="Asashima M."/>
            <person name="Ueno N."/>
            <person name="Matsuda Y."/>
            <person name="Veenstra G.J."/>
            <person name="Fujiyama A."/>
            <person name="Harland R.M."/>
            <person name="Taira M."/>
            <person name="Rokhsar D.S."/>
        </authorList>
    </citation>
    <scope>NUCLEOTIDE SEQUENCE [LARGE SCALE GENOMIC DNA]</scope>
    <source>
        <strain evidence="2">J</strain>
    </source>
</reference>
<dbReference type="PANTHER" id="PTHR21220:SF9">
    <property type="entry name" value="SPRT-LIKE DOMAIN-CONTAINING PROTEIN SPARTAN"/>
    <property type="match status" value="1"/>
</dbReference>
<dbReference type="PANTHER" id="PTHR21220">
    <property type="entry name" value="DNA-DEPENDENT METALLOPROTEASE SPRTN"/>
    <property type="match status" value="1"/>
</dbReference>
<dbReference type="InterPro" id="IPR044245">
    <property type="entry name" value="Spartan"/>
</dbReference>
<accession>A0A974HYB9</accession>